<sequence>MTQLAEISKDAASTSCLHTPSLSKEENPIVDVPTFYSESCEMADRKRPENSKEASGKVVSRLFRCLSPTKSYRGDETPASSSNSTTQA</sequence>
<evidence type="ECO:0000313" key="2">
    <source>
        <dbReference type="EMBL" id="KAH0547120.1"/>
    </source>
</evidence>
<evidence type="ECO:0000256" key="1">
    <source>
        <dbReference type="SAM" id="MobiDB-lite"/>
    </source>
</evidence>
<comment type="caution">
    <text evidence="2">The sequence shown here is derived from an EMBL/GenBank/DDBJ whole genome shotgun (WGS) entry which is preliminary data.</text>
</comment>
<feature type="compositionally biased region" description="Polar residues" evidence="1">
    <location>
        <begin position="78"/>
        <end position="88"/>
    </location>
</feature>
<keyword evidence="3" id="KW-1185">Reference proteome</keyword>
<proteinExistence type="predicted"/>
<gene>
    <name evidence="2" type="ORF">KQX54_017163</name>
</gene>
<dbReference type="EMBL" id="JAHXZJ010002237">
    <property type="protein sequence ID" value="KAH0547120.1"/>
    <property type="molecule type" value="Genomic_DNA"/>
</dbReference>
<name>A0AAV7I773_COTGL</name>
<evidence type="ECO:0000313" key="3">
    <source>
        <dbReference type="Proteomes" id="UP000826195"/>
    </source>
</evidence>
<organism evidence="2 3">
    <name type="scientific">Cotesia glomerata</name>
    <name type="common">Lepidopteran parasitic wasp</name>
    <name type="synonym">Apanteles glomeratus</name>
    <dbReference type="NCBI Taxonomy" id="32391"/>
    <lineage>
        <taxon>Eukaryota</taxon>
        <taxon>Metazoa</taxon>
        <taxon>Ecdysozoa</taxon>
        <taxon>Arthropoda</taxon>
        <taxon>Hexapoda</taxon>
        <taxon>Insecta</taxon>
        <taxon>Pterygota</taxon>
        <taxon>Neoptera</taxon>
        <taxon>Endopterygota</taxon>
        <taxon>Hymenoptera</taxon>
        <taxon>Apocrita</taxon>
        <taxon>Ichneumonoidea</taxon>
        <taxon>Braconidae</taxon>
        <taxon>Microgastrinae</taxon>
        <taxon>Cotesia</taxon>
    </lineage>
</organism>
<feature type="region of interest" description="Disordered" evidence="1">
    <location>
        <begin position="69"/>
        <end position="88"/>
    </location>
</feature>
<dbReference type="AlphaFoldDB" id="A0AAV7I773"/>
<dbReference type="Proteomes" id="UP000826195">
    <property type="component" value="Unassembled WGS sequence"/>
</dbReference>
<accession>A0AAV7I773</accession>
<reference evidence="2 3" key="1">
    <citation type="journal article" date="2021" name="J. Hered.">
        <title>A chromosome-level genome assembly of the parasitoid wasp, Cotesia glomerata (Hymenoptera: Braconidae).</title>
        <authorList>
            <person name="Pinto B.J."/>
            <person name="Weis J.J."/>
            <person name="Gamble T."/>
            <person name="Ode P.J."/>
            <person name="Paul R."/>
            <person name="Zaspel J.M."/>
        </authorList>
    </citation>
    <scope>NUCLEOTIDE SEQUENCE [LARGE SCALE GENOMIC DNA]</scope>
    <source>
        <strain evidence="2">CgM1</strain>
    </source>
</reference>
<protein>
    <submittedName>
        <fullName evidence="2">Uncharacterized protein</fullName>
    </submittedName>
</protein>
<feature type="region of interest" description="Disordered" evidence="1">
    <location>
        <begin position="1"/>
        <end position="21"/>
    </location>
</feature>